<comment type="caution">
    <text evidence="3">The sequence shown here is derived from an EMBL/GenBank/DDBJ whole genome shotgun (WGS) entry which is preliminary data.</text>
</comment>
<evidence type="ECO:0000313" key="2">
    <source>
        <dbReference type="EMBL" id="MBC8601058.1"/>
    </source>
</evidence>
<name>A0A3D8HH76_9BACT</name>
<dbReference type="RefSeq" id="WP_115498567.1">
    <property type="nucleotide sequence ID" value="NZ_JACRTI010000007.1"/>
</dbReference>
<dbReference type="Proteomes" id="UP000629596">
    <property type="component" value="Unassembled WGS sequence"/>
</dbReference>
<dbReference type="AlphaFoldDB" id="A0A3D8HH76"/>
<keyword evidence="5" id="KW-1185">Reference proteome</keyword>
<protein>
    <submittedName>
        <fullName evidence="3">Uncharacterized protein</fullName>
    </submittedName>
</protein>
<sequence length="126" mass="14766">MKAKFKRDFRNPMVYWLIVLAVVLWGACQFMGIWYGDWLRAFLCSLSMLAPLFIACTPYYIADTGNLNGIIQISFITRIEQLRKGGYRIFYTWMENGKERSSCFYPKEGQAFIDKLLEINPNIKLN</sequence>
<proteinExistence type="predicted"/>
<evidence type="ECO:0000313" key="4">
    <source>
        <dbReference type="Proteomes" id="UP000256321"/>
    </source>
</evidence>
<feature type="transmembrane region" description="Helical" evidence="1">
    <location>
        <begin position="38"/>
        <end position="62"/>
    </location>
</feature>
<dbReference type="PROSITE" id="PS51257">
    <property type="entry name" value="PROKAR_LIPOPROTEIN"/>
    <property type="match status" value="1"/>
</dbReference>
<organism evidence="3 4">
    <name type="scientific">Parabacteroides acidifaciens</name>
    <dbReference type="NCBI Taxonomy" id="2290935"/>
    <lineage>
        <taxon>Bacteria</taxon>
        <taxon>Pseudomonadati</taxon>
        <taxon>Bacteroidota</taxon>
        <taxon>Bacteroidia</taxon>
        <taxon>Bacteroidales</taxon>
        <taxon>Tannerellaceae</taxon>
        <taxon>Parabacteroides</taxon>
    </lineage>
</organism>
<feature type="transmembrane region" description="Helical" evidence="1">
    <location>
        <begin position="12"/>
        <end position="32"/>
    </location>
</feature>
<reference evidence="2 5" key="2">
    <citation type="submission" date="2020-08" db="EMBL/GenBank/DDBJ databases">
        <title>Genome public.</title>
        <authorList>
            <person name="Liu C."/>
            <person name="Sun Q."/>
        </authorList>
    </citation>
    <scope>NUCLEOTIDE SEQUENCE [LARGE SCALE GENOMIC DNA]</scope>
    <source>
        <strain evidence="2 5">426_9</strain>
    </source>
</reference>
<evidence type="ECO:0000256" key="1">
    <source>
        <dbReference type="SAM" id="Phobius"/>
    </source>
</evidence>
<keyword evidence="1" id="KW-1133">Transmembrane helix</keyword>
<keyword evidence="1" id="KW-0472">Membrane</keyword>
<dbReference type="EMBL" id="JACRTI010000007">
    <property type="protein sequence ID" value="MBC8601058.1"/>
    <property type="molecule type" value="Genomic_DNA"/>
</dbReference>
<dbReference type="Proteomes" id="UP000256321">
    <property type="component" value="Unassembled WGS sequence"/>
</dbReference>
<keyword evidence="1" id="KW-0812">Transmembrane</keyword>
<accession>A0A3D8HH76</accession>
<reference evidence="3 4" key="1">
    <citation type="submission" date="2018-07" db="EMBL/GenBank/DDBJ databases">
        <title>Parabacteroides acidifaciens nov. sp., isolated from human feces.</title>
        <authorList>
            <person name="Wang Y.J."/>
        </authorList>
    </citation>
    <scope>NUCLEOTIDE SEQUENCE [LARGE SCALE GENOMIC DNA]</scope>
    <source>
        <strain evidence="3 4">426-9</strain>
    </source>
</reference>
<dbReference type="EMBL" id="QREV01000007">
    <property type="protein sequence ID" value="RDU50325.1"/>
    <property type="molecule type" value="Genomic_DNA"/>
</dbReference>
<evidence type="ECO:0000313" key="3">
    <source>
        <dbReference type="EMBL" id="RDU50325.1"/>
    </source>
</evidence>
<gene>
    <name evidence="3" type="ORF">DWU89_05000</name>
    <name evidence="2" type="ORF">H8784_04900</name>
</gene>
<evidence type="ECO:0000313" key="5">
    <source>
        <dbReference type="Proteomes" id="UP000629596"/>
    </source>
</evidence>